<dbReference type="PANTHER" id="PTHR42685">
    <property type="entry name" value="GERANYLGERANYL DIPHOSPHATE REDUCTASE"/>
    <property type="match status" value="1"/>
</dbReference>
<name>A0A7L7LCI2_9BACT</name>
<protein>
    <submittedName>
        <fullName evidence="2">FAD-dependent monooxygenase</fullName>
    </submittedName>
</protein>
<dbReference type="GO" id="GO:0071949">
    <property type="term" value="F:FAD binding"/>
    <property type="evidence" value="ECO:0007669"/>
    <property type="project" value="InterPro"/>
</dbReference>
<dbReference type="PRINTS" id="PR00420">
    <property type="entry name" value="RNGMNOXGNASE"/>
</dbReference>
<dbReference type="EMBL" id="CP055153">
    <property type="protein sequence ID" value="QMU30483.1"/>
    <property type="molecule type" value="Genomic_DNA"/>
</dbReference>
<dbReference type="PANTHER" id="PTHR42685:SF22">
    <property type="entry name" value="CONDITIONED MEDIUM FACTOR RECEPTOR 1"/>
    <property type="match status" value="1"/>
</dbReference>
<dbReference type="InterPro" id="IPR050407">
    <property type="entry name" value="Geranylgeranyl_reductase"/>
</dbReference>
<keyword evidence="3" id="KW-1185">Reference proteome</keyword>
<dbReference type="AlphaFoldDB" id="A0A7L7LCI2"/>
<keyword evidence="2" id="KW-0560">Oxidoreductase</keyword>
<evidence type="ECO:0000313" key="2">
    <source>
        <dbReference type="EMBL" id="QMU30483.1"/>
    </source>
</evidence>
<dbReference type="KEGG" id="add:HUW48_21750"/>
<dbReference type="SUPFAM" id="SSF51905">
    <property type="entry name" value="FAD/NAD(P)-binding domain"/>
    <property type="match status" value="1"/>
</dbReference>
<dbReference type="GO" id="GO:0004497">
    <property type="term" value="F:monooxygenase activity"/>
    <property type="evidence" value="ECO:0007669"/>
    <property type="project" value="UniProtKB-KW"/>
</dbReference>
<evidence type="ECO:0000259" key="1">
    <source>
        <dbReference type="Pfam" id="PF01494"/>
    </source>
</evidence>
<feature type="domain" description="FAD-binding" evidence="1">
    <location>
        <begin position="4"/>
        <end position="314"/>
    </location>
</feature>
<dbReference type="InterPro" id="IPR036188">
    <property type="entry name" value="FAD/NAD-bd_sf"/>
</dbReference>
<dbReference type="InterPro" id="IPR002938">
    <property type="entry name" value="FAD-bd"/>
</dbReference>
<organism evidence="2 3">
    <name type="scientific">Adhaeribacter radiodurans</name>
    <dbReference type="NCBI Taxonomy" id="2745197"/>
    <lineage>
        <taxon>Bacteria</taxon>
        <taxon>Pseudomonadati</taxon>
        <taxon>Bacteroidota</taxon>
        <taxon>Cytophagia</taxon>
        <taxon>Cytophagales</taxon>
        <taxon>Hymenobacteraceae</taxon>
        <taxon>Adhaeribacter</taxon>
    </lineage>
</organism>
<reference evidence="2 3" key="1">
    <citation type="submission" date="2020-06" db="EMBL/GenBank/DDBJ databases">
        <authorList>
            <person name="Hwang Y.J."/>
        </authorList>
    </citation>
    <scope>NUCLEOTIDE SEQUENCE [LARGE SCALE GENOMIC DNA]</scope>
    <source>
        <strain evidence="2 3">KUDC8001</strain>
    </source>
</reference>
<dbReference type="Proteomes" id="UP000514509">
    <property type="component" value="Chromosome"/>
</dbReference>
<keyword evidence="2" id="KW-0503">Monooxygenase</keyword>
<gene>
    <name evidence="2" type="ORF">HUW48_21750</name>
</gene>
<reference evidence="2 3" key="2">
    <citation type="submission" date="2020-08" db="EMBL/GenBank/DDBJ databases">
        <title>Adhaeribacter dokdonensis sp. nov., isolated from the rhizosphere of Elymus tsukushiensis, a plant native to the Dokdo Islands, Republic of Korea.</title>
        <authorList>
            <person name="Ghim S.Y."/>
        </authorList>
    </citation>
    <scope>NUCLEOTIDE SEQUENCE [LARGE SCALE GENOMIC DNA]</scope>
    <source>
        <strain evidence="2 3">KUDC8001</strain>
    </source>
</reference>
<proteinExistence type="predicted"/>
<sequence length="371" mass="42017">MKNIIIIGGGLAGLITSLQLQRTGAHITLIERKQYPFHRVCGEYISNEVKPFLKKLEVDLDALQPATINQFLLSSPAGKTLRAPLDLGGFGISRYSLDNYLFQLAQKRGVEFILNTSVSDVKFNDDQFSVLLTDNRKITADLVIGAYGKRANLDRNLQRTFFQKRSPYLAVKYHIRTDFPRNLIALHNFNDGYAGISAIENDKYCFCYLTTRSNLKKHGTIAQMEKIVLQQNPYLKHIFNESDFLYEQPEVINEISFAPKSCLENHILMCGDAAGLITPLCGNGMAMAIHGAKIISDRVTHYLQGHYSRLQLEQAYSQQWKKQFNSRLQVGRLIQGLFGRPILSEATVTLLKQMPQAVHFLMKNTHGKAFE</sequence>
<dbReference type="Gene3D" id="3.50.50.60">
    <property type="entry name" value="FAD/NAD(P)-binding domain"/>
    <property type="match status" value="1"/>
</dbReference>
<accession>A0A7L7LCI2</accession>
<evidence type="ECO:0000313" key="3">
    <source>
        <dbReference type="Proteomes" id="UP000514509"/>
    </source>
</evidence>
<dbReference type="Pfam" id="PF01494">
    <property type="entry name" value="FAD_binding_3"/>
    <property type="match status" value="1"/>
</dbReference>